<dbReference type="Gene3D" id="1.10.287.950">
    <property type="entry name" value="Methyl-accepting chemotaxis protein"/>
    <property type="match status" value="1"/>
</dbReference>
<dbReference type="Gene3D" id="6.10.340.10">
    <property type="match status" value="1"/>
</dbReference>
<comment type="similarity">
    <text evidence="4">Belongs to the methyl-accepting chemotaxis (MCP) protein family.</text>
</comment>
<evidence type="ECO:0000313" key="10">
    <source>
        <dbReference type="EMBL" id="AWK89840.1"/>
    </source>
</evidence>
<geneLocation type="plasmid" evidence="10 11">
    <name>unnamed3</name>
</geneLocation>
<dbReference type="InterPro" id="IPR004089">
    <property type="entry name" value="MCPsignal_dom"/>
</dbReference>
<dbReference type="GO" id="GO:0005886">
    <property type="term" value="C:plasma membrane"/>
    <property type="evidence" value="ECO:0007669"/>
    <property type="project" value="UniProtKB-SubCell"/>
</dbReference>
<dbReference type="PANTHER" id="PTHR32089">
    <property type="entry name" value="METHYL-ACCEPTING CHEMOTAXIS PROTEIN MCPB"/>
    <property type="match status" value="1"/>
</dbReference>
<evidence type="ECO:0000256" key="6">
    <source>
        <dbReference type="SAM" id="Phobius"/>
    </source>
</evidence>
<feature type="domain" description="Methyl-accepting transducer" evidence="7">
    <location>
        <begin position="409"/>
        <end position="645"/>
    </location>
</feature>
<feature type="transmembrane region" description="Helical" evidence="6">
    <location>
        <begin position="295"/>
        <end position="314"/>
    </location>
</feature>
<keyword evidence="6" id="KW-0812">Transmembrane</keyword>
<evidence type="ECO:0000259" key="8">
    <source>
        <dbReference type="PROSITE" id="PS50192"/>
    </source>
</evidence>
<dbReference type="EMBL" id="CP029358">
    <property type="protein sequence ID" value="AWK89840.1"/>
    <property type="molecule type" value="Genomic_DNA"/>
</dbReference>
<sequence length="675" mass="70322">MRTMSRTEDSMLGSLSIRTRVTLAFATLLLLAVGVLVPVMLGNLSRATERAEERELQGYLHAFNAVTAMRAGSGSALAAFVAATPGVADRVAAGDRDGLAALFAEPFKALKTGYGVEQFQFHTPPATSFLRLHMPAKFGDDLSSFRKTVVEANGTRKPVVGLEKGVGGLGVRSVVPVALAGRHIGTVEFGMEFSQSFVDEFKTRYGADAAVFIEQADGTFKKLAATHDPQIADDAARRAALAGQPQIRRAVLDGAPHTSLISAVADYSGRPAAVAEIIIDTSEFAASYTQARNTALAIAGAVLAAGLALAWLMARSISNPLIAMTGRMHRLAEGDLALDIPGTARRDEVGEMARAVAVFKTQAQENRSLRDDQEEVRRRAETEREAAMRRIADDLQSRVGQVVEGLASASTQMVATAEGMARTVGLATDGASAVAEAAELASGNVQTVSAATTELSASIGEISRQVSQSSGIATTAVGEADHANQRIQALVQAVQKIGEIVGLINSIASQTNLLALNATIEAARAGEAGKGFAVVATEVKSLANQTAQATEEITRQIDAVQAATQEAAGAIADVGRTIATMNEVATTIAGAVEEQGAATREIARNVGQAADGTRDVSRNIATVSTAVQEAETATADVLASGKQLSQQAEALRRSVDDALRAIRAAAGQDRRLAAD</sequence>
<dbReference type="InterPro" id="IPR000727">
    <property type="entry name" value="T_SNARE_dom"/>
</dbReference>
<dbReference type="PANTHER" id="PTHR32089:SF112">
    <property type="entry name" value="LYSOZYME-LIKE PROTEIN-RELATED"/>
    <property type="match status" value="1"/>
</dbReference>
<evidence type="ECO:0000256" key="2">
    <source>
        <dbReference type="ARBA" id="ARBA00022519"/>
    </source>
</evidence>
<organism evidence="10 11">
    <name type="scientific">Azospirillum thermophilum</name>
    <dbReference type="NCBI Taxonomy" id="2202148"/>
    <lineage>
        <taxon>Bacteria</taxon>
        <taxon>Pseudomonadati</taxon>
        <taxon>Pseudomonadota</taxon>
        <taxon>Alphaproteobacteria</taxon>
        <taxon>Rhodospirillales</taxon>
        <taxon>Azospirillaceae</taxon>
        <taxon>Azospirillum</taxon>
    </lineage>
</organism>
<dbReference type="SMART" id="SM00283">
    <property type="entry name" value="MA"/>
    <property type="match status" value="1"/>
</dbReference>
<keyword evidence="3 5" id="KW-0807">Transducer</keyword>
<dbReference type="Proteomes" id="UP000245629">
    <property type="component" value="Plasmid unnamed3"/>
</dbReference>
<keyword evidence="2" id="KW-1003">Cell membrane</keyword>
<proteinExistence type="inferred from homology"/>
<dbReference type="PROSITE" id="PS50111">
    <property type="entry name" value="CHEMOTAXIS_TRANSDUC_2"/>
    <property type="match status" value="1"/>
</dbReference>
<feature type="transmembrane region" description="Helical" evidence="6">
    <location>
        <begin position="21"/>
        <end position="41"/>
    </location>
</feature>
<dbReference type="PROSITE" id="PS50192">
    <property type="entry name" value="T_SNARE"/>
    <property type="match status" value="1"/>
</dbReference>
<dbReference type="InterPro" id="IPR029150">
    <property type="entry name" value="dCache_3"/>
</dbReference>
<dbReference type="InterPro" id="IPR029151">
    <property type="entry name" value="Sensor-like_sf"/>
</dbReference>
<name>A0A2S2CZL6_9PROT</name>
<feature type="domain" description="T-SNARE coiled-coil homology" evidence="8">
    <location>
        <begin position="561"/>
        <end position="623"/>
    </location>
</feature>
<evidence type="ECO:0000256" key="3">
    <source>
        <dbReference type="ARBA" id="ARBA00023224"/>
    </source>
</evidence>
<comment type="subcellular location">
    <subcellularLocation>
        <location evidence="1">Cell inner membrane</location>
        <topology evidence="1">Multi-pass membrane protein</topology>
    </subcellularLocation>
</comment>
<gene>
    <name evidence="10" type="ORF">DEW08_27815</name>
</gene>
<dbReference type="PROSITE" id="PS50885">
    <property type="entry name" value="HAMP"/>
    <property type="match status" value="1"/>
</dbReference>
<protein>
    <submittedName>
        <fullName evidence="10">Methyl-accepting chemotaxis protein</fullName>
    </submittedName>
</protein>
<dbReference type="KEGG" id="azz:DEW08_27815"/>
<keyword evidence="6" id="KW-0472">Membrane</keyword>
<dbReference type="CDD" id="cd06225">
    <property type="entry name" value="HAMP"/>
    <property type="match status" value="1"/>
</dbReference>
<dbReference type="InterPro" id="IPR003660">
    <property type="entry name" value="HAMP_dom"/>
</dbReference>
<dbReference type="Pfam" id="PF00672">
    <property type="entry name" value="HAMP"/>
    <property type="match status" value="1"/>
</dbReference>
<reference evidence="11" key="1">
    <citation type="submission" date="2018-05" db="EMBL/GenBank/DDBJ databases">
        <title>Azospirillum thermophila sp. nov., a novel isolated from hot spring.</title>
        <authorList>
            <person name="Zhao Z."/>
        </authorList>
    </citation>
    <scope>NUCLEOTIDE SEQUENCE [LARGE SCALE GENOMIC DNA]</scope>
    <source>
        <strain evidence="11">CFH 70021</strain>
        <plasmid evidence="11">unnamed3</plasmid>
    </source>
</reference>
<dbReference type="SUPFAM" id="SSF103190">
    <property type="entry name" value="Sensory domain-like"/>
    <property type="match status" value="1"/>
</dbReference>
<dbReference type="AlphaFoldDB" id="A0A2S2CZL6"/>
<evidence type="ECO:0000256" key="5">
    <source>
        <dbReference type="PROSITE-ProRule" id="PRU00284"/>
    </source>
</evidence>
<keyword evidence="6" id="KW-1133">Transmembrane helix</keyword>
<evidence type="ECO:0000259" key="9">
    <source>
        <dbReference type="PROSITE" id="PS50885"/>
    </source>
</evidence>
<keyword evidence="10" id="KW-0614">Plasmid</keyword>
<evidence type="ECO:0000256" key="1">
    <source>
        <dbReference type="ARBA" id="ARBA00004429"/>
    </source>
</evidence>
<dbReference type="SUPFAM" id="SSF58104">
    <property type="entry name" value="Methyl-accepting chemotaxis protein (MCP) signaling domain"/>
    <property type="match status" value="1"/>
</dbReference>
<dbReference type="GO" id="GO:0007165">
    <property type="term" value="P:signal transduction"/>
    <property type="evidence" value="ECO:0007669"/>
    <property type="project" value="UniProtKB-KW"/>
</dbReference>
<evidence type="ECO:0000259" key="7">
    <source>
        <dbReference type="PROSITE" id="PS50111"/>
    </source>
</evidence>
<keyword evidence="11" id="KW-1185">Reference proteome</keyword>
<evidence type="ECO:0000256" key="4">
    <source>
        <dbReference type="ARBA" id="ARBA00029447"/>
    </source>
</evidence>
<dbReference type="Pfam" id="PF14827">
    <property type="entry name" value="dCache_3"/>
    <property type="match status" value="1"/>
</dbReference>
<dbReference type="OrthoDB" id="1776073at2"/>
<dbReference type="Pfam" id="PF00015">
    <property type="entry name" value="MCPsignal"/>
    <property type="match status" value="1"/>
</dbReference>
<feature type="domain" description="HAMP" evidence="9">
    <location>
        <begin position="315"/>
        <end position="368"/>
    </location>
</feature>
<evidence type="ECO:0000313" key="11">
    <source>
        <dbReference type="Proteomes" id="UP000245629"/>
    </source>
</evidence>
<dbReference type="SMART" id="SM00304">
    <property type="entry name" value="HAMP"/>
    <property type="match status" value="1"/>
</dbReference>
<accession>A0A2S2CZL6</accession>
<keyword evidence="2" id="KW-0997">Cell inner membrane</keyword>